<dbReference type="Gene3D" id="2.60.40.10">
    <property type="entry name" value="Immunoglobulins"/>
    <property type="match status" value="2"/>
</dbReference>
<dbReference type="InterPro" id="IPR002049">
    <property type="entry name" value="LE_dom"/>
</dbReference>
<proteinExistence type="predicted"/>
<dbReference type="EMBL" id="JH816070">
    <property type="protein sequence ID" value="EKC22722.1"/>
    <property type="molecule type" value="Genomic_DNA"/>
</dbReference>
<dbReference type="InterPro" id="IPR036179">
    <property type="entry name" value="Ig-like_dom_sf"/>
</dbReference>
<reference evidence="1" key="1">
    <citation type="journal article" date="2012" name="Nature">
        <title>The oyster genome reveals stress adaptation and complexity of shell formation.</title>
        <authorList>
            <person name="Zhang G."/>
            <person name="Fang X."/>
            <person name="Guo X."/>
            <person name="Li L."/>
            <person name="Luo R."/>
            <person name="Xu F."/>
            <person name="Yang P."/>
            <person name="Zhang L."/>
            <person name="Wang X."/>
            <person name="Qi H."/>
            <person name="Xiong Z."/>
            <person name="Que H."/>
            <person name="Xie Y."/>
            <person name="Holland P.W."/>
            <person name="Paps J."/>
            <person name="Zhu Y."/>
            <person name="Wu F."/>
            <person name="Chen Y."/>
            <person name="Wang J."/>
            <person name="Peng C."/>
            <person name="Meng J."/>
            <person name="Yang L."/>
            <person name="Liu J."/>
            <person name="Wen B."/>
            <person name="Zhang N."/>
            <person name="Huang Z."/>
            <person name="Zhu Q."/>
            <person name="Feng Y."/>
            <person name="Mount A."/>
            <person name="Hedgecock D."/>
            <person name="Xu Z."/>
            <person name="Liu Y."/>
            <person name="Domazet-Loso T."/>
            <person name="Du Y."/>
            <person name="Sun X."/>
            <person name="Zhang S."/>
            <person name="Liu B."/>
            <person name="Cheng P."/>
            <person name="Jiang X."/>
            <person name="Li J."/>
            <person name="Fan D."/>
            <person name="Wang W."/>
            <person name="Fu W."/>
            <person name="Wang T."/>
            <person name="Wang B."/>
            <person name="Zhang J."/>
            <person name="Peng Z."/>
            <person name="Li Y."/>
            <person name="Li N."/>
            <person name="Wang J."/>
            <person name="Chen M."/>
            <person name="He Y."/>
            <person name="Tan F."/>
            <person name="Song X."/>
            <person name="Zheng Q."/>
            <person name="Huang R."/>
            <person name="Yang H."/>
            <person name="Du X."/>
            <person name="Chen L."/>
            <person name="Yang M."/>
            <person name="Gaffney P.M."/>
            <person name="Wang S."/>
            <person name="Luo L."/>
            <person name="She Z."/>
            <person name="Ming Y."/>
            <person name="Huang W."/>
            <person name="Zhang S."/>
            <person name="Huang B."/>
            <person name="Zhang Y."/>
            <person name="Qu T."/>
            <person name="Ni P."/>
            <person name="Miao G."/>
            <person name="Wang J."/>
            <person name="Wang Q."/>
            <person name="Steinberg C.E."/>
            <person name="Wang H."/>
            <person name="Li N."/>
            <person name="Qian L."/>
            <person name="Zhang G."/>
            <person name="Li Y."/>
            <person name="Yang H."/>
            <person name="Liu X."/>
            <person name="Wang J."/>
            <person name="Yin Y."/>
            <person name="Wang J."/>
        </authorList>
    </citation>
    <scope>NUCLEOTIDE SEQUENCE [LARGE SCALE GENOMIC DNA]</scope>
    <source>
        <strain evidence="1">05x7-T-G4-1.051#20</strain>
    </source>
</reference>
<dbReference type="Pfam" id="PF06119">
    <property type="entry name" value="NIDO"/>
    <property type="match status" value="1"/>
</dbReference>
<accession>K1PFR4</accession>
<dbReference type="InParanoid" id="K1PFR4"/>
<dbReference type="AlphaFoldDB" id="K1PFR4"/>
<dbReference type="CDD" id="cd00055">
    <property type="entry name" value="EGF_Lam"/>
    <property type="match status" value="1"/>
</dbReference>
<dbReference type="SUPFAM" id="SSF48726">
    <property type="entry name" value="Immunoglobulin"/>
    <property type="match status" value="1"/>
</dbReference>
<gene>
    <name evidence="1" type="ORF">CGI_10001611</name>
</gene>
<dbReference type="InterPro" id="IPR036116">
    <property type="entry name" value="FN3_sf"/>
</dbReference>
<name>K1PFR4_MAGGI</name>
<dbReference type="SMART" id="SM00539">
    <property type="entry name" value="NIDO"/>
    <property type="match status" value="1"/>
</dbReference>
<dbReference type="InterPro" id="IPR003886">
    <property type="entry name" value="NIDO_dom"/>
</dbReference>
<dbReference type="SUPFAM" id="SSF49265">
    <property type="entry name" value="Fibronectin type III"/>
    <property type="match status" value="2"/>
</dbReference>
<dbReference type="InterPro" id="IPR051495">
    <property type="entry name" value="Epithelial_Barrier/Signaling"/>
</dbReference>
<dbReference type="PROSITE" id="PS50853">
    <property type="entry name" value="FN3"/>
    <property type="match status" value="1"/>
</dbReference>
<dbReference type="GO" id="GO:0030154">
    <property type="term" value="P:cell differentiation"/>
    <property type="evidence" value="ECO:0007669"/>
    <property type="project" value="UniProtKB-ARBA"/>
</dbReference>
<dbReference type="HOGENOM" id="CLU_295482_0_0_1"/>
<organism evidence="1">
    <name type="scientific">Magallana gigas</name>
    <name type="common">Pacific oyster</name>
    <name type="synonym">Crassostrea gigas</name>
    <dbReference type="NCBI Taxonomy" id="29159"/>
    <lineage>
        <taxon>Eukaryota</taxon>
        <taxon>Metazoa</taxon>
        <taxon>Spiralia</taxon>
        <taxon>Lophotrochozoa</taxon>
        <taxon>Mollusca</taxon>
        <taxon>Bivalvia</taxon>
        <taxon>Autobranchia</taxon>
        <taxon>Pteriomorphia</taxon>
        <taxon>Ostreida</taxon>
        <taxon>Ostreoidea</taxon>
        <taxon>Ostreidae</taxon>
        <taxon>Magallana</taxon>
    </lineage>
</organism>
<dbReference type="PANTHER" id="PTHR13802:SF59">
    <property type="entry name" value="SUSHI DOMAIN-CONTAINING PROTEIN 2"/>
    <property type="match status" value="1"/>
</dbReference>
<evidence type="ECO:0000313" key="1">
    <source>
        <dbReference type="EMBL" id="EKC22722.1"/>
    </source>
</evidence>
<protein>
    <submittedName>
        <fullName evidence="1">Alpha-tectorin</fullName>
    </submittedName>
</protein>
<dbReference type="SMART" id="SM00060">
    <property type="entry name" value="FN3"/>
    <property type="match status" value="3"/>
</dbReference>
<dbReference type="InterPro" id="IPR003961">
    <property type="entry name" value="FN3_dom"/>
</dbReference>
<dbReference type="GO" id="GO:0007160">
    <property type="term" value="P:cell-matrix adhesion"/>
    <property type="evidence" value="ECO:0007669"/>
    <property type="project" value="InterPro"/>
</dbReference>
<sequence length="1024" mass="116111">MVVLFFTSKTVDLVTGYEVYLQERTEHGWKSSERIYAGNSTSYKSPCTLQSGRLYRIYIRSVVLLGNPTQTITVDTSFYDTILEPRKPGAIETNLSNFSADGVHLVWEESDGFVNRYIVRIDDHEQETLDKKPTIDWDQLLLPDTLYNVTITAISYGFTCNGFITEDQCREACSCDMNNTDICNSVTGDCQCKTGWKGHNCSEDVDECQENLRRCDTSLYQVCVNSLGSSHCECLYGGQNLTLCKHITKSSTPCALLKGIGGSCPNGEICDDTYGIAKCVIEKLETKLSSNPYSAEPRSNDDTQSVYESINSCDLYSNEYLELDDVSRHKKSWSVFSKHGGEGFALSALQSLANASNIKSENCICPHLNYEKVCPTMILSPSQLYVDFGKKATFRATIEAFLDYPTEGRWQKIQNGVVIKTIDPSEEKYLDTDALYTPQLVINNAEFDDEGEYRLNVRIFDRWCSSYNVRLQKVYGESNLRASIYNSNISETSIRFEWRHPTHSDLIQHYSVTISHNNGTTITSSLVSKQTSFTFQYEFIPAPLSPGLIDRHHSSFHPERLHLKWAVPINNTRVDSYSISISDGYSSPSFSSSSNNKEITSRRFLPGTNYTVTLYAISYGSSSPRHTEEIETLRNELRAQNTRIESTTCDISITWNNPSRNADLVTGYEVYLQEKTGNSWKSPERIYAGSNTEFTSPCSQPRKPGAIIENVSNFSADGLYLKWEESDAFVNRYRVKIEDREQETIDSKPEIKWNELLLPVTLYNVSITAISYGFTTNYYHSYGKRESAPATSWIMTAESQYSGKAYMSYGDGDYVITGDDVTSPDLPSPTTVYVGDGSNDGFNYVVIGTNGVIGLGERFNSESIFTMDSKHVKQRQIFCPFWTDLASKDDEGKVYYNTYRRGKEGEHIDSMFMEKADGIVKKHFKDMRDFKATWLVKVTWENMTLYGHKDQKITFQSFLITDGENTFAVINYIDVNLKTIKNLPISIGYRYRDFFVKNSFTNKKNSFKMSLVPGNRGKNTNHLV</sequence>
<dbReference type="InterPro" id="IPR013783">
    <property type="entry name" value="Ig-like_fold"/>
</dbReference>
<dbReference type="PANTHER" id="PTHR13802">
    <property type="entry name" value="MUCIN 4-RELATED"/>
    <property type="match status" value="1"/>
</dbReference>